<dbReference type="PROSITE" id="PS50231">
    <property type="entry name" value="RICIN_B_LECTIN"/>
    <property type="match status" value="1"/>
</dbReference>
<feature type="chain" id="PRO_5039253249" evidence="1">
    <location>
        <begin position="21"/>
        <end position="821"/>
    </location>
</feature>
<proteinExistence type="predicted"/>
<dbReference type="CDD" id="cd00161">
    <property type="entry name" value="beta-trefoil_Ricin-like"/>
    <property type="match status" value="1"/>
</dbReference>
<dbReference type="InterPro" id="IPR000772">
    <property type="entry name" value="Ricin_B_lectin"/>
</dbReference>
<comment type="caution">
    <text evidence="5">The sequence shown here is derived from an EMBL/GenBank/DDBJ whole genome shotgun (WGS) entry which is preliminary data.</text>
</comment>
<dbReference type="RefSeq" id="WP_116177243.1">
    <property type="nucleotide sequence ID" value="NZ_CP144375.1"/>
</dbReference>
<organism evidence="5 6">
    <name type="scientific">Kutzneria buriramensis</name>
    <dbReference type="NCBI Taxonomy" id="1045776"/>
    <lineage>
        <taxon>Bacteria</taxon>
        <taxon>Bacillati</taxon>
        <taxon>Actinomycetota</taxon>
        <taxon>Actinomycetes</taxon>
        <taxon>Pseudonocardiales</taxon>
        <taxon>Pseudonocardiaceae</taxon>
        <taxon>Kutzneria</taxon>
    </lineage>
</organism>
<dbReference type="AlphaFoldDB" id="A0A3E0HF42"/>
<dbReference type="Pfam" id="PF22422">
    <property type="entry name" value="MGH1-like_GH"/>
    <property type="match status" value="1"/>
</dbReference>
<dbReference type="Pfam" id="PF14200">
    <property type="entry name" value="RicinB_lectin_2"/>
    <property type="match status" value="1"/>
</dbReference>
<dbReference type="InterPro" id="IPR005194">
    <property type="entry name" value="Glyco_hydro_65_C"/>
</dbReference>
<feature type="domain" description="Ricin B lectin" evidence="3">
    <location>
        <begin position="720"/>
        <end position="804"/>
    </location>
</feature>
<keyword evidence="6" id="KW-1185">Reference proteome</keyword>
<evidence type="ECO:0000259" key="2">
    <source>
        <dbReference type="Pfam" id="PF03633"/>
    </source>
</evidence>
<name>A0A3E0HF42_9PSEU</name>
<dbReference type="GO" id="GO:0005975">
    <property type="term" value="P:carbohydrate metabolic process"/>
    <property type="evidence" value="ECO:0007669"/>
    <property type="project" value="InterPro"/>
</dbReference>
<sequence>MSRWVVAALAAALVAGSAASAVGSQAPATGGTSFLNHAALLGSADDPGWYEANIPFLEVPDRQIQDVYYYRWQTYKEHLVYTGPEYGWLSNEFLQPVSYGAPYGGVVAAAGHQITEGRWLRDQQYTRDDIDYWLNGPGQFAKPRTDAVNPDTGDWAHEYSFWAASAVWQQFLAAGDLGFTGAEKQALIRQYDGWANHFDAGLGLYWQVPVWDATEFSPSSYESSDPYHGGAGFRPTINAYQYGDATAIARIAALTGDSATATDFAGRAAGLRSAVQAHLWDPSRQFFYDLPRGSSTLLDTREEMGFVPWMFDMPAASDTSAFAQLKDPNGFAAAYGPTTTERRSQWFMHDAGQCCRWDGPSWPYETSQTLTGLANLLDDYPPQPVISNGDYVSVLHTYAATQYRNGQPYVAEAHDPDQPSWIYDSYDHSEDYNHSTFNDNVISGLIGLRGQAGNSLVVKPLAPASWDYFALENTPYHGHNVTVLWDRTGSRYGQGAGLHVYIDGAQVASRPTLESLTVPVGPAITRPANGSVDIAANGQRFGYGPQPFASYTSPYDNPWNAIDGIVYREGIPENSRWTSYASPNASDSYGVDFQRKVSVSDVQLWFYDDGGGVRVPTSYDLQYDTGDGWASVPGQSHSTPAANARTEITFPALTTSRLRVVAPNRGGGTGWGLSELEVWSPPVLQIQNVNSGLLMGVSNMSTQDSAPVVQFHDNGTADHLWQLVSAGGGQYKIRNVNSGLLLGVANMSTQDSAQVVQFHDNGTPDHLWSLIDTGGGQFQIRDANSGLLLGVAGMSAQDSASVVQFHDNGTADHLWRLMPAS</sequence>
<evidence type="ECO:0000256" key="1">
    <source>
        <dbReference type="SAM" id="SignalP"/>
    </source>
</evidence>
<dbReference type="InterPro" id="IPR008928">
    <property type="entry name" value="6-hairpin_glycosidase_sf"/>
</dbReference>
<dbReference type="OrthoDB" id="231241at2"/>
<dbReference type="Pfam" id="PF22633">
    <property type="entry name" value="F5_F8_type_C_2"/>
    <property type="match status" value="1"/>
</dbReference>
<dbReference type="SUPFAM" id="SSF49785">
    <property type="entry name" value="Galactose-binding domain-like"/>
    <property type="match status" value="1"/>
</dbReference>
<dbReference type="Proteomes" id="UP000256269">
    <property type="component" value="Unassembled WGS sequence"/>
</dbReference>
<dbReference type="Gene3D" id="1.50.10.10">
    <property type="match status" value="1"/>
</dbReference>
<dbReference type="Pfam" id="PF03633">
    <property type="entry name" value="Glyco_hydro_65C"/>
    <property type="match status" value="1"/>
</dbReference>
<feature type="domain" description="Glycoside hydrolase family 65 C-terminal" evidence="2">
    <location>
        <begin position="453"/>
        <end position="507"/>
    </location>
</feature>
<reference evidence="5 6" key="1">
    <citation type="submission" date="2018-08" db="EMBL/GenBank/DDBJ databases">
        <title>Genomic Encyclopedia of Archaeal and Bacterial Type Strains, Phase II (KMG-II): from individual species to whole genera.</title>
        <authorList>
            <person name="Goeker M."/>
        </authorList>
    </citation>
    <scope>NUCLEOTIDE SEQUENCE [LARGE SCALE GENOMIC DNA]</scope>
    <source>
        <strain evidence="5 6">DSM 45791</strain>
    </source>
</reference>
<dbReference type="Gene3D" id="2.60.120.260">
    <property type="entry name" value="Galactose-binding domain-like"/>
    <property type="match status" value="1"/>
</dbReference>
<evidence type="ECO:0000313" key="5">
    <source>
        <dbReference type="EMBL" id="REH43830.1"/>
    </source>
</evidence>
<dbReference type="SUPFAM" id="SSF48208">
    <property type="entry name" value="Six-hairpin glycosidases"/>
    <property type="match status" value="1"/>
</dbReference>
<dbReference type="InterPro" id="IPR054491">
    <property type="entry name" value="MGH1-like_GH"/>
</dbReference>
<feature type="signal peptide" evidence="1">
    <location>
        <begin position="1"/>
        <end position="20"/>
    </location>
</feature>
<dbReference type="EMBL" id="QUNO01000009">
    <property type="protein sequence ID" value="REH43830.1"/>
    <property type="molecule type" value="Genomic_DNA"/>
</dbReference>
<dbReference type="InterPro" id="IPR035992">
    <property type="entry name" value="Ricin_B-like_lectins"/>
</dbReference>
<gene>
    <name evidence="5" type="ORF">BCF44_109373</name>
</gene>
<feature type="domain" description="Mannosylglycerate hydrolase MGH1-like glycoside hydrolase" evidence="4">
    <location>
        <begin position="106"/>
        <end position="435"/>
    </location>
</feature>
<evidence type="ECO:0000259" key="3">
    <source>
        <dbReference type="Pfam" id="PF14200"/>
    </source>
</evidence>
<dbReference type="InterPro" id="IPR008979">
    <property type="entry name" value="Galactose-bd-like_sf"/>
</dbReference>
<protein>
    <submittedName>
        <fullName evidence="5">Trehalase</fullName>
    </submittedName>
</protein>
<evidence type="ECO:0000313" key="6">
    <source>
        <dbReference type="Proteomes" id="UP000256269"/>
    </source>
</evidence>
<accession>A0A3E0HF42</accession>
<evidence type="ECO:0000259" key="4">
    <source>
        <dbReference type="Pfam" id="PF22422"/>
    </source>
</evidence>
<dbReference type="InterPro" id="IPR012341">
    <property type="entry name" value="6hp_glycosidase-like_sf"/>
</dbReference>
<dbReference type="Gene3D" id="2.80.10.50">
    <property type="match status" value="1"/>
</dbReference>
<keyword evidence="1" id="KW-0732">Signal</keyword>
<dbReference type="SUPFAM" id="SSF50370">
    <property type="entry name" value="Ricin B-like lectins"/>
    <property type="match status" value="1"/>
</dbReference>